<dbReference type="EMBL" id="ATLV01011195">
    <property type="status" value="NOT_ANNOTATED_CDS"/>
    <property type="molecule type" value="Genomic_DNA"/>
</dbReference>
<dbReference type="GO" id="GO:0003723">
    <property type="term" value="F:RNA binding"/>
    <property type="evidence" value="ECO:0007669"/>
    <property type="project" value="UniProtKB-UniRule"/>
</dbReference>
<dbReference type="InterPro" id="IPR035979">
    <property type="entry name" value="RBD_domain_sf"/>
</dbReference>
<dbReference type="Pfam" id="PF00076">
    <property type="entry name" value="RRM_1"/>
    <property type="match status" value="2"/>
</dbReference>
<evidence type="ECO:0000256" key="1">
    <source>
        <dbReference type="ARBA" id="ARBA00022737"/>
    </source>
</evidence>
<keyword evidence="1" id="KW-0677">Repeat</keyword>
<evidence type="ECO:0000256" key="3">
    <source>
        <dbReference type="PROSITE-ProRule" id="PRU00176"/>
    </source>
</evidence>
<reference evidence="6" key="2">
    <citation type="submission" date="2020-05" db="UniProtKB">
        <authorList>
            <consortium name="EnsemblMetazoa"/>
        </authorList>
    </citation>
    <scope>IDENTIFICATION</scope>
</reference>
<sequence length="256" mass="29745">MVSLRFASCYFLPTPNPTVIDHLFERLEANIVYVGNLPLETDVGDLVELFKHAGRIKRVAWYGENREDVPSKVAFIRFHTMIQAMNAKNWDRICYKDSILIVMMICRDQLFNSSVSIVARNIRSDTTDWQLFEAFRKYGKIYGILKPSYGTAYVGFYYEQAAHQALEMHNSMFNGNLIEVKMLQNHVSLQQVNIYDTSNVDVRLLREILVGEDRELDQFYAENNNVGNLTFNNFSNLMLNRRRLSPLHEGNPRQMG</sequence>
<dbReference type="VEuPathDB" id="VectorBase:ASIS013018"/>
<dbReference type="Gene3D" id="3.30.70.330">
    <property type="match status" value="2"/>
</dbReference>
<evidence type="ECO:0000313" key="7">
    <source>
        <dbReference type="Proteomes" id="UP000030765"/>
    </source>
</evidence>
<protein>
    <recommendedName>
        <fullName evidence="4">RRM domain-containing protein</fullName>
    </recommendedName>
</protein>
<dbReference type="InterPro" id="IPR000504">
    <property type="entry name" value="RRM_dom"/>
</dbReference>
<dbReference type="PANTHER" id="PTHR24012">
    <property type="entry name" value="RNA BINDING PROTEIN"/>
    <property type="match status" value="1"/>
</dbReference>
<evidence type="ECO:0000259" key="4">
    <source>
        <dbReference type="PROSITE" id="PS50102"/>
    </source>
</evidence>
<dbReference type="SUPFAM" id="SSF54928">
    <property type="entry name" value="RNA-binding domain, RBD"/>
    <property type="match status" value="2"/>
</dbReference>
<organism evidence="5">
    <name type="scientific">Anopheles sinensis</name>
    <name type="common">Mosquito</name>
    <dbReference type="NCBI Taxonomy" id="74873"/>
    <lineage>
        <taxon>Eukaryota</taxon>
        <taxon>Metazoa</taxon>
        <taxon>Ecdysozoa</taxon>
        <taxon>Arthropoda</taxon>
        <taxon>Hexapoda</taxon>
        <taxon>Insecta</taxon>
        <taxon>Pterygota</taxon>
        <taxon>Neoptera</taxon>
        <taxon>Endopterygota</taxon>
        <taxon>Diptera</taxon>
        <taxon>Nematocera</taxon>
        <taxon>Culicoidea</taxon>
        <taxon>Culicidae</taxon>
        <taxon>Anophelinae</taxon>
        <taxon>Anopheles</taxon>
    </lineage>
</organism>
<dbReference type="PROSITE" id="PS50102">
    <property type="entry name" value="RRM"/>
    <property type="match status" value="2"/>
</dbReference>
<proteinExistence type="predicted"/>
<dbReference type="EnsemblMetazoa" id="ASIC002896-RA">
    <property type="protein sequence ID" value="ASIC002896-PA"/>
    <property type="gene ID" value="ASIC002896"/>
</dbReference>
<dbReference type="EMBL" id="KE524650">
    <property type="protein sequence ID" value="KFB35939.1"/>
    <property type="molecule type" value="Genomic_DNA"/>
</dbReference>
<evidence type="ECO:0000313" key="6">
    <source>
        <dbReference type="EnsemblMetazoa" id="ASIC002896-PA"/>
    </source>
</evidence>
<dbReference type="VEuPathDB" id="VectorBase:ASIC002896"/>
<accession>A0A084VD95</accession>
<dbReference type="AlphaFoldDB" id="A0A084VD95"/>
<feature type="domain" description="RRM" evidence="4">
    <location>
        <begin position="30"/>
        <end position="129"/>
    </location>
</feature>
<dbReference type="STRING" id="74873.A0A084VD95"/>
<keyword evidence="2 3" id="KW-0694">RNA-binding</keyword>
<evidence type="ECO:0000256" key="2">
    <source>
        <dbReference type="ARBA" id="ARBA00022884"/>
    </source>
</evidence>
<evidence type="ECO:0000313" key="5">
    <source>
        <dbReference type="EMBL" id="KFB35939.1"/>
    </source>
</evidence>
<dbReference type="InterPro" id="IPR012677">
    <property type="entry name" value="Nucleotide-bd_a/b_plait_sf"/>
</dbReference>
<gene>
    <name evidence="5" type="ORF">ZHAS_00002896</name>
</gene>
<keyword evidence="7" id="KW-1185">Reference proteome</keyword>
<reference evidence="5 7" key="1">
    <citation type="journal article" date="2014" name="BMC Genomics">
        <title>Genome sequence of Anopheles sinensis provides insight into genetics basis of mosquito competence for malaria parasites.</title>
        <authorList>
            <person name="Zhou D."/>
            <person name="Zhang D."/>
            <person name="Ding G."/>
            <person name="Shi L."/>
            <person name="Hou Q."/>
            <person name="Ye Y."/>
            <person name="Xu Y."/>
            <person name="Zhou H."/>
            <person name="Xiong C."/>
            <person name="Li S."/>
            <person name="Yu J."/>
            <person name="Hong S."/>
            <person name="Yu X."/>
            <person name="Zou P."/>
            <person name="Chen C."/>
            <person name="Chang X."/>
            <person name="Wang W."/>
            <person name="Lv Y."/>
            <person name="Sun Y."/>
            <person name="Ma L."/>
            <person name="Shen B."/>
            <person name="Zhu C."/>
        </authorList>
    </citation>
    <scope>NUCLEOTIDE SEQUENCE [LARGE SCALE GENOMIC DNA]</scope>
</reference>
<dbReference type="SMART" id="SM00360">
    <property type="entry name" value="RRM"/>
    <property type="match status" value="2"/>
</dbReference>
<feature type="domain" description="RRM" evidence="4">
    <location>
        <begin position="115"/>
        <end position="185"/>
    </location>
</feature>
<dbReference type="CDD" id="cd00590">
    <property type="entry name" value="RRM_SF"/>
    <property type="match status" value="2"/>
</dbReference>
<dbReference type="Proteomes" id="UP000030765">
    <property type="component" value="Unassembled WGS sequence"/>
</dbReference>
<name>A0A084VD95_ANOSI</name>